<evidence type="ECO:0000259" key="9">
    <source>
        <dbReference type="Pfam" id="PF14905"/>
    </source>
</evidence>
<dbReference type="InterPro" id="IPR012910">
    <property type="entry name" value="Plug_dom"/>
</dbReference>
<dbReference type="SUPFAM" id="SSF49464">
    <property type="entry name" value="Carboxypeptidase regulatory domain-like"/>
    <property type="match status" value="1"/>
</dbReference>
<evidence type="ECO:0000313" key="10">
    <source>
        <dbReference type="EMBL" id="WKN36136.1"/>
    </source>
</evidence>
<dbReference type="Pfam" id="PF13715">
    <property type="entry name" value="CarbopepD_reg_2"/>
    <property type="match status" value="1"/>
</dbReference>
<protein>
    <submittedName>
        <fullName evidence="10">Outer membrane beta-barrel family protein</fullName>
    </submittedName>
</protein>
<organism evidence="10">
    <name type="scientific">Roseihalotalea indica</name>
    <dbReference type="NCBI Taxonomy" id="2867963"/>
    <lineage>
        <taxon>Bacteria</taxon>
        <taxon>Pseudomonadati</taxon>
        <taxon>Bacteroidota</taxon>
        <taxon>Cytophagia</taxon>
        <taxon>Cytophagales</taxon>
        <taxon>Catalimonadaceae</taxon>
        <taxon>Roseihalotalea</taxon>
    </lineage>
</organism>
<keyword evidence="6" id="KW-0472">Membrane</keyword>
<evidence type="ECO:0000256" key="2">
    <source>
        <dbReference type="ARBA" id="ARBA00022448"/>
    </source>
</evidence>
<keyword evidence="4" id="KW-0812">Transmembrane</keyword>
<keyword evidence="5" id="KW-0732">Signal</keyword>
<gene>
    <name evidence="10" type="ORF">K4G66_27600</name>
</gene>
<evidence type="ECO:0000256" key="4">
    <source>
        <dbReference type="ARBA" id="ARBA00022692"/>
    </source>
</evidence>
<keyword evidence="3" id="KW-1134">Transmembrane beta strand</keyword>
<dbReference type="InterPro" id="IPR036942">
    <property type="entry name" value="Beta-barrel_TonB_sf"/>
</dbReference>
<dbReference type="Gene3D" id="2.40.170.20">
    <property type="entry name" value="TonB-dependent receptor, beta-barrel domain"/>
    <property type="match status" value="1"/>
</dbReference>
<keyword evidence="7" id="KW-0998">Cell outer membrane</keyword>
<dbReference type="EMBL" id="CP120682">
    <property type="protein sequence ID" value="WKN36136.1"/>
    <property type="molecule type" value="Genomic_DNA"/>
</dbReference>
<dbReference type="InterPro" id="IPR041700">
    <property type="entry name" value="OMP_b-brl_3"/>
</dbReference>
<accession>A0AA49GPT3</accession>
<sequence length="810" mass="92323">MKLISLLIFTFLYQLTFGQSEGTLSGKVFDKSTEEPLPYATVLVQAKDSLAQDTSEMIAGGIAQEDGSFSLLGVPKGDYQVSVSFTGYQTLTIPVLMGKLNTNFDLGKLYLEPSTQQLEDVLITGERNVVSSGLDKKVFSTEDNISQTGGSVLDAMKNLPGITVDQEGKVLLRGSDKVAVLIDGKQSSLTGFGNQKGLANIPVANIERIEIINNPSAKYDASGMAGIINIVYKDEHQGGLHGDVGFTYGLGQFTKRRDDLPSDLGSYQYNPKYIPSLNLNYQTEKLKASLQSEVLSQKHLPNNEFTTRTYRDGRIIASQVAENRTQTQYIVKGGLDWLLDEHNTLALSAIFDYESHTDTSQVPYIEMLSERRNRYWSWRESEVTGFANFRLDYSHKFRQPGHELTASLQYTRGWEDEAYFLNDSSAIRLARDTTHIIAIEHTIPLLIDYVRPLRQGRFEAGVKLQWRRIPVTYDIGRGEQSVIYLGLGDRSRWGETIYAGYFNYIFEQESFDVEAGLRAEQVDVFYDLSPENIYYDQNDAYDYFNLYPNVRVSFKLNETNALSLFYNRRVDRPGEPELRVFPKYDDPELLKVGNPYLRPQFTQTAELAYSRDWDEGSVFLSAYYRIIDDPFTRIYIEDTTSSDYPIINRIYQNVGSATNKGIELLLTQRITDFWKASGSVNWYINTIDAYDEGTVLFPYVRPFSIEKTKDNTWDAKLNNTFTLPGKMEVQLTGLYYAPKNIPQGQQLARSSVDLGVKKIILNDKGELVLSFTDIFNRFGIRQELTQQDFQVLYQNYYETQVARLGFKYKF</sequence>
<evidence type="ECO:0000259" key="8">
    <source>
        <dbReference type="Pfam" id="PF07715"/>
    </source>
</evidence>
<evidence type="ECO:0000256" key="5">
    <source>
        <dbReference type="ARBA" id="ARBA00022729"/>
    </source>
</evidence>
<dbReference type="Pfam" id="PF07715">
    <property type="entry name" value="Plug"/>
    <property type="match status" value="1"/>
</dbReference>
<evidence type="ECO:0000256" key="7">
    <source>
        <dbReference type="ARBA" id="ARBA00023237"/>
    </source>
</evidence>
<dbReference type="PANTHER" id="PTHR30069:SF29">
    <property type="entry name" value="HEMOGLOBIN AND HEMOGLOBIN-HAPTOGLOBIN-BINDING PROTEIN 1-RELATED"/>
    <property type="match status" value="1"/>
</dbReference>
<dbReference type="GO" id="GO:0009279">
    <property type="term" value="C:cell outer membrane"/>
    <property type="evidence" value="ECO:0007669"/>
    <property type="project" value="UniProtKB-SubCell"/>
</dbReference>
<dbReference type="GO" id="GO:0015344">
    <property type="term" value="F:siderophore uptake transmembrane transporter activity"/>
    <property type="evidence" value="ECO:0007669"/>
    <property type="project" value="TreeGrafter"/>
</dbReference>
<reference evidence="10" key="2">
    <citation type="journal article" date="2024" name="Antonie Van Leeuwenhoek">
        <title>Roseihalotalea indica gen. nov., sp. nov., a halophilic Bacteroidetes from mesopelagic Southwest Indian Ocean with higher carbohydrate metabolic potential.</title>
        <authorList>
            <person name="Chen B."/>
            <person name="Zhang M."/>
            <person name="Lin D."/>
            <person name="Ye J."/>
            <person name="Tang K."/>
        </authorList>
    </citation>
    <scope>NUCLEOTIDE SEQUENCE</scope>
    <source>
        <strain evidence="10">TK19036</strain>
    </source>
</reference>
<dbReference type="InterPro" id="IPR037066">
    <property type="entry name" value="Plug_dom_sf"/>
</dbReference>
<dbReference type="PANTHER" id="PTHR30069">
    <property type="entry name" value="TONB-DEPENDENT OUTER MEMBRANE RECEPTOR"/>
    <property type="match status" value="1"/>
</dbReference>
<dbReference type="Gene3D" id="2.170.130.10">
    <property type="entry name" value="TonB-dependent receptor, plug domain"/>
    <property type="match status" value="1"/>
</dbReference>
<name>A0AA49GPT3_9BACT</name>
<dbReference type="Gene3D" id="2.60.40.1120">
    <property type="entry name" value="Carboxypeptidase-like, regulatory domain"/>
    <property type="match status" value="1"/>
</dbReference>
<reference evidence="10" key="1">
    <citation type="journal article" date="2023" name="Comput. Struct. Biotechnol. J.">
        <title>Discovery of a novel marine Bacteroidetes with a rich repertoire of carbohydrate-active enzymes.</title>
        <authorList>
            <person name="Chen B."/>
            <person name="Liu G."/>
            <person name="Chen Q."/>
            <person name="Wang H."/>
            <person name="Liu L."/>
            <person name="Tang K."/>
        </authorList>
    </citation>
    <scope>NUCLEOTIDE SEQUENCE</scope>
    <source>
        <strain evidence="10">TK19036</strain>
    </source>
</reference>
<evidence type="ECO:0000256" key="1">
    <source>
        <dbReference type="ARBA" id="ARBA00004571"/>
    </source>
</evidence>
<evidence type="ECO:0000256" key="3">
    <source>
        <dbReference type="ARBA" id="ARBA00022452"/>
    </source>
</evidence>
<dbReference type="SUPFAM" id="SSF56935">
    <property type="entry name" value="Porins"/>
    <property type="match status" value="1"/>
</dbReference>
<comment type="subcellular location">
    <subcellularLocation>
        <location evidence="1">Cell outer membrane</location>
        <topology evidence="1">Multi-pass membrane protein</topology>
    </subcellularLocation>
</comment>
<dbReference type="AlphaFoldDB" id="A0AA49GPT3"/>
<dbReference type="Pfam" id="PF14905">
    <property type="entry name" value="OMP_b-brl_3"/>
    <property type="match status" value="1"/>
</dbReference>
<feature type="domain" description="TonB-dependent receptor plug" evidence="8">
    <location>
        <begin position="138"/>
        <end position="227"/>
    </location>
</feature>
<dbReference type="InterPro" id="IPR039426">
    <property type="entry name" value="TonB-dep_rcpt-like"/>
</dbReference>
<dbReference type="GO" id="GO:0044718">
    <property type="term" value="P:siderophore transmembrane transport"/>
    <property type="evidence" value="ECO:0007669"/>
    <property type="project" value="TreeGrafter"/>
</dbReference>
<proteinExistence type="predicted"/>
<feature type="domain" description="Outer membrane protein beta-barrel" evidence="9">
    <location>
        <begin position="395"/>
        <end position="808"/>
    </location>
</feature>
<keyword evidence="2" id="KW-0813">Transport</keyword>
<dbReference type="InterPro" id="IPR008969">
    <property type="entry name" value="CarboxyPept-like_regulatory"/>
</dbReference>
<evidence type="ECO:0000256" key="6">
    <source>
        <dbReference type="ARBA" id="ARBA00023136"/>
    </source>
</evidence>